<feature type="domain" description="Solute-binding protein family 3/N-terminal" evidence="4">
    <location>
        <begin position="38"/>
        <end position="262"/>
    </location>
</feature>
<evidence type="ECO:0000313" key="6">
    <source>
        <dbReference type="Proteomes" id="UP001046350"/>
    </source>
</evidence>
<proteinExistence type="inferred from homology"/>
<dbReference type="Proteomes" id="UP001046350">
    <property type="component" value="Chromosome"/>
</dbReference>
<dbReference type="CDD" id="cd13530">
    <property type="entry name" value="PBP2_peptides_like"/>
    <property type="match status" value="1"/>
</dbReference>
<accession>A0ABX8N0Y8</accession>
<comment type="similarity">
    <text evidence="1">Belongs to the bacterial solute-binding protein 3 family.</text>
</comment>
<dbReference type="InterPro" id="IPR001638">
    <property type="entry name" value="Solute-binding_3/MltF_N"/>
</dbReference>
<name>A0ABX8N0Y8_9PSED</name>
<dbReference type="PANTHER" id="PTHR35936">
    <property type="entry name" value="MEMBRANE-BOUND LYTIC MUREIN TRANSGLYCOSYLASE F"/>
    <property type="match status" value="1"/>
</dbReference>
<dbReference type="Pfam" id="PF00497">
    <property type="entry name" value="SBP_bac_3"/>
    <property type="match status" value="1"/>
</dbReference>
<dbReference type="EMBL" id="CP077076">
    <property type="protein sequence ID" value="QXH49500.1"/>
    <property type="molecule type" value="Genomic_DNA"/>
</dbReference>
<protein>
    <submittedName>
        <fullName evidence="5">Transporter substrate-binding domain-containing protein</fullName>
    </submittedName>
</protein>
<dbReference type="PANTHER" id="PTHR35936:SF17">
    <property type="entry name" value="ARGININE-BINDING EXTRACELLULAR PROTEIN ARTP"/>
    <property type="match status" value="1"/>
</dbReference>
<evidence type="ECO:0000256" key="1">
    <source>
        <dbReference type="ARBA" id="ARBA00010333"/>
    </source>
</evidence>
<reference evidence="5" key="1">
    <citation type="journal article" date="2021" name="Microorganisms">
        <title>The Ever-Expanding Pseudomonas Genus: Description of 43 New Species and Partition of the Pseudomonas putida Group.</title>
        <authorList>
            <person name="Girard L."/>
            <person name="Lood C."/>
            <person name="Hofte M."/>
            <person name="Vandamme P."/>
            <person name="Rokni-Zadeh H."/>
            <person name="van Noort V."/>
            <person name="Lavigne R."/>
            <person name="De Mot R."/>
        </authorList>
    </citation>
    <scope>NUCLEOTIDE SEQUENCE</scope>
    <source>
        <strain evidence="5">COW40</strain>
    </source>
</reference>
<sequence length="274" mass="29005">MRIFSLASLAAACLLAGQAFAADSCTPSEQFKTIKPGALTVAVYNYPPFTTVAGPNDIGGVDTDVVREIAKRNCLTLVPVIVDPSAVIQNVLSKKVDLGIGDWFRTAARAKVLGMTTPLYIDQMAFYSRDGYSEVGQLNGKRVGAVSGFLYAGQVQASLDKPVVLYPNPVALAQDLAAGRLDVAVDSYSTGKYAQGKGAYDGIKIEVAKPDPRVPLSVEPAQIAFLYHIDKPDLGAALDKEIKQLHAEGRIAQILEANGLAASGAQTGEPRLIQ</sequence>
<keyword evidence="2 3" id="KW-0732">Signal</keyword>
<evidence type="ECO:0000259" key="4">
    <source>
        <dbReference type="SMART" id="SM00062"/>
    </source>
</evidence>
<keyword evidence="6" id="KW-1185">Reference proteome</keyword>
<evidence type="ECO:0000256" key="2">
    <source>
        <dbReference type="ARBA" id="ARBA00022729"/>
    </source>
</evidence>
<evidence type="ECO:0000256" key="3">
    <source>
        <dbReference type="SAM" id="SignalP"/>
    </source>
</evidence>
<evidence type="ECO:0000313" key="5">
    <source>
        <dbReference type="EMBL" id="QXH49500.1"/>
    </source>
</evidence>
<dbReference type="SMART" id="SM00062">
    <property type="entry name" value="PBPb"/>
    <property type="match status" value="1"/>
</dbReference>
<feature type="chain" id="PRO_5045384261" evidence="3">
    <location>
        <begin position="22"/>
        <end position="274"/>
    </location>
</feature>
<gene>
    <name evidence="5" type="ORF">KSS94_16250</name>
</gene>
<organism evidence="5 6">
    <name type="scientific">Pseudomonas fakonensis</name>
    <dbReference type="NCBI Taxonomy" id="2842355"/>
    <lineage>
        <taxon>Bacteria</taxon>
        <taxon>Pseudomonadati</taxon>
        <taxon>Pseudomonadota</taxon>
        <taxon>Gammaproteobacteria</taxon>
        <taxon>Pseudomonadales</taxon>
        <taxon>Pseudomonadaceae</taxon>
        <taxon>Pseudomonas</taxon>
    </lineage>
</organism>
<dbReference type="RefSeq" id="WP_217839117.1">
    <property type="nucleotide sequence ID" value="NZ_CP077076.1"/>
</dbReference>
<feature type="signal peptide" evidence="3">
    <location>
        <begin position="1"/>
        <end position="21"/>
    </location>
</feature>